<evidence type="ECO:0000313" key="1">
    <source>
        <dbReference type="EMBL" id="KAJ7566742.1"/>
    </source>
</evidence>
<comment type="caution">
    <text evidence="1">The sequence shown here is derived from an EMBL/GenBank/DDBJ whole genome shotgun (WGS) entry which is preliminary data.</text>
</comment>
<keyword evidence="2" id="KW-1185">Reference proteome</keyword>
<name>A0ACC2EJQ1_DIPCM</name>
<dbReference type="Proteomes" id="UP001162992">
    <property type="component" value="Chromosome 2"/>
</dbReference>
<proteinExistence type="predicted"/>
<gene>
    <name evidence="1" type="ORF">O6H91_02G116500</name>
</gene>
<protein>
    <submittedName>
        <fullName evidence="1">Uncharacterized protein</fullName>
    </submittedName>
</protein>
<sequence length="142" mass="16094">MQNTGRLWYLSTSRGSASSYMESQNKVFGYKWLRCRLQSASFSTTYFSIIAVTPSSPTTWQLCTGSEASIYTCQAIIGLHSKVFKGIKSKRTDRKQSLQQQTFCILNSKAKKMPNSRYMLSFLDGSPKQDGELLLVLHTINR</sequence>
<organism evidence="1 2">
    <name type="scientific">Diphasiastrum complanatum</name>
    <name type="common">Issler's clubmoss</name>
    <name type="synonym">Lycopodium complanatum</name>
    <dbReference type="NCBI Taxonomy" id="34168"/>
    <lineage>
        <taxon>Eukaryota</taxon>
        <taxon>Viridiplantae</taxon>
        <taxon>Streptophyta</taxon>
        <taxon>Embryophyta</taxon>
        <taxon>Tracheophyta</taxon>
        <taxon>Lycopodiopsida</taxon>
        <taxon>Lycopodiales</taxon>
        <taxon>Lycopodiaceae</taxon>
        <taxon>Lycopodioideae</taxon>
        <taxon>Diphasiastrum</taxon>
    </lineage>
</organism>
<reference evidence="2" key="1">
    <citation type="journal article" date="2024" name="Proc. Natl. Acad. Sci. U.S.A.">
        <title>Extraordinary preservation of gene collinearity over three hundred million years revealed in homosporous lycophytes.</title>
        <authorList>
            <person name="Li C."/>
            <person name="Wickell D."/>
            <person name="Kuo L.Y."/>
            <person name="Chen X."/>
            <person name="Nie B."/>
            <person name="Liao X."/>
            <person name="Peng D."/>
            <person name="Ji J."/>
            <person name="Jenkins J."/>
            <person name="Williams M."/>
            <person name="Shu S."/>
            <person name="Plott C."/>
            <person name="Barry K."/>
            <person name="Rajasekar S."/>
            <person name="Grimwood J."/>
            <person name="Han X."/>
            <person name="Sun S."/>
            <person name="Hou Z."/>
            <person name="He W."/>
            <person name="Dai G."/>
            <person name="Sun C."/>
            <person name="Schmutz J."/>
            <person name="Leebens-Mack J.H."/>
            <person name="Li F.W."/>
            <person name="Wang L."/>
        </authorList>
    </citation>
    <scope>NUCLEOTIDE SEQUENCE [LARGE SCALE GENOMIC DNA]</scope>
    <source>
        <strain evidence="2">cv. PW_Plant_1</strain>
    </source>
</reference>
<accession>A0ACC2EJQ1</accession>
<dbReference type="EMBL" id="CM055093">
    <property type="protein sequence ID" value="KAJ7566742.1"/>
    <property type="molecule type" value="Genomic_DNA"/>
</dbReference>
<evidence type="ECO:0000313" key="2">
    <source>
        <dbReference type="Proteomes" id="UP001162992"/>
    </source>
</evidence>